<dbReference type="Gene3D" id="3.40.50.300">
    <property type="entry name" value="P-loop containing nucleotide triphosphate hydrolases"/>
    <property type="match status" value="1"/>
</dbReference>
<comment type="caution">
    <text evidence="3">The sequence shown here is derived from an EMBL/GenBank/DDBJ whole genome shotgun (WGS) entry which is preliminary data.</text>
</comment>
<evidence type="ECO:0000313" key="4">
    <source>
        <dbReference type="Proteomes" id="UP001175227"/>
    </source>
</evidence>
<dbReference type="EMBL" id="JAUEPR010000090">
    <property type="protein sequence ID" value="KAK0465767.1"/>
    <property type="molecule type" value="Genomic_DNA"/>
</dbReference>
<dbReference type="Pfam" id="PF24883">
    <property type="entry name" value="NPHP3_N"/>
    <property type="match status" value="1"/>
</dbReference>
<dbReference type="InterPro" id="IPR056884">
    <property type="entry name" value="NPHP3-like_N"/>
</dbReference>
<organism evidence="3 4">
    <name type="scientific">Armillaria novae-zelandiae</name>
    <dbReference type="NCBI Taxonomy" id="153914"/>
    <lineage>
        <taxon>Eukaryota</taxon>
        <taxon>Fungi</taxon>
        <taxon>Dikarya</taxon>
        <taxon>Basidiomycota</taxon>
        <taxon>Agaricomycotina</taxon>
        <taxon>Agaricomycetes</taxon>
        <taxon>Agaricomycetidae</taxon>
        <taxon>Agaricales</taxon>
        <taxon>Marasmiineae</taxon>
        <taxon>Physalacriaceae</taxon>
        <taxon>Armillaria</taxon>
    </lineage>
</organism>
<dbReference type="InterPro" id="IPR027417">
    <property type="entry name" value="P-loop_NTPase"/>
</dbReference>
<dbReference type="PANTHER" id="PTHR10039">
    <property type="entry name" value="AMELOGENIN"/>
    <property type="match status" value="1"/>
</dbReference>
<accession>A0AA39NHK3</accession>
<proteinExistence type="predicted"/>
<reference evidence="3" key="1">
    <citation type="submission" date="2023-06" db="EMBL/GenBank/DDBJ databases">
        <authorList>
            <consortium name="Lawrence Berkeley National Laboratory"/>
            <person name="Ahrendt S."/>
            <person name="Sahu N."/>
            <person name="Indic B."/>
            <person name="Wong-Bajracharya J."/>
            <person name="Merenyi Z."/>
            <person name="Ke H.-M."/>
            <person name="Monk M."/>
            <person name="Kocsube S."/>
            <person name="Drula E."/>
            <person name="Lipzen A."/>
            <person name="Balint B."/>
            <person name="Henrissat B."/>
            <person name="Andreopoulos B."/>
            <person name="Martin F.M."/>
            <person name="Harder C.B."/>
            <person name="Rigling D."/>
            <person name="Ford K.L."/>
            <person name="Foster G.D."/>
            <person name="Pangilinan J."/>
            <person name="Papanicolaou A."/>
            <person name="Barry K."/>
            <person name="LaButti K."/>
            <person name="Viragh M."/>
            <person name="Koriabine M."/>
            <person name="Yan M."/>
            <person name="Riley R."/>
            <person name="Champramary S."/>
            <person name="Plett K.L."/>
            <person name="Tsai I.J."/>
            <person name="Slot J."/>
            <person name="Sipos G."/>
            <person name="Plett J."/>
            <person name="Nagy L.G."/>
            <person name="Grigoriev I.V."/>
        </authorList>
    </citation>
    <scope>NUCLEOTIDE SEQUENCE</scope>
    <source>
        <strain evidence="3">ICMP 16352</strain>
    </source>
</reference>
<sequence>MAEQKRTFRYVQRVEIHGFQTLARSASHLYVEVVAGDTSRKLPTYKVNSQSVIVWSMTPNGIDLSTSTDVEFKLYRPSRVSPMPAKLLACSKKDVSDVVINGCTTFYLSSTSGVQDTCSLKVFCSDDLRGPLPTIGTLLKSTEPMALMVAKVGEMGLATQALARKRYIQKLEICDLHTSIRNRTGVYLKVLGRNIDHQTSAFQIASGPTPSWSVSIDLSDFEESSLVKFEIYAHGMMLMRRKPLACAEIPRADLLSSTETTVSLMNSESPAVAVCSLTVLCSGDSREVAGELMKALTKPDQQTNAILTVLDALEPLKLVIDMLAEVHPAAKIAFNIVSIGYDVLKKRKEENQLVLDLYATMLGAYRTASDDEILRRRDRLYPVYECLFEQTIECSYFIEGYANKGIIGRALTSNLSVKAKDFQQGFESLRRKLQSGIVTETLIVSLGIHELVDELNMRELLRDLRPPTELRPKSTCMKGTRIETLTYFMSWIAKCSGDTLWCSGLAGTGKSSLVGTLHELLTVHASRRTRLSAFIRYDRLQYSDASHVITSIAYSLGMHDTRIGTAISEAIRRNRAALSLGTSSSIEQFRLLVREPLESLPELADEGPLVVIIDGLDESDASKDVLSVLSRAFGPKLPFIRLLVFSRPVEVISRAFAAPNSAVTRFALDTASREVNADIRHFIQVEFTAIHNDPLTRDEAFEKTCSELNVIERLARRASGLFIWAATVCRFISECPSISRLEALLTSDVPNDATDSLTTLYETTLDTILSESKLSGNDLDLIKCILDVLGVLMVARMPPGPGVKPDTFDIVLSPKDLKPRAILAKLGSVLQRNEENGDYIQLIHKSFDDFLTNPLRCKERWFIDIEAYKSKFARQCLSSLTGFLVSWTPNSDIPIPPHIRDYALVGPLLHIQGFGVQDFDALSVLFEDQLSKWLQVASIARISDAILREITDILHWVDGVVTDRNCRFRLLTYHAFQHAELEFIPLFRAWKNPNGPQDVPPMRLGSTKAELLWYKNTPYSSAYYDWSCIHRVSNPCEYTPR</sequence>
<protein>
    <recommendedName>
        <fullName evidence="2">Nephrocystin 3-like N-terminal domain-containing protein</fullName>
    </recommendedName>
</protein>
<keyword evidence="4" id="KW-1185">Reference proteome</keyword>
<keyword evidence="1" id="KW-0677">Repeat</keyword>
<evidence type="ECO:0000259" key="2">
    <source>
        <dbReference type="Pfam" id="PF24883"/>
    </source>
</evidence>
<gene>
    <name evidence="3" type="ORF">IW261DRAFT_1574845</name>
</gene>
<evidence type="ECO:0000313" key="3">
    <source>
        <dbReference type="EMBL" id="KAK0465767.1"/>
    </source>
</evidence>
<name>A0AA39NHK3_9AGAR</name>
<dbReference type="SUPFAM" id="SSF52540">
    <property type="entry name" value="P-loop containing nucleoside triphosphate hydrolases"/>
    <property type="match status" value="1"/>
</dbReference>
<dbReference type="Proteomes" id="UP001175227">
    <property type="component" value="Unassembled WGS sequence"/>
</dbReference>
<evidence type="ECO:0000256" key="1">
    <source>
        <dbReference type="ARBA" id="ARBA00022737"/>
    </source>
</evidence>
<dbReference type="PANTHER" id="PTHR10039:SF17">
    <property type="entry name" value="FUNGAL STAND N-TERMINAL GOODBYE DOMAIN-CONTAINING PROTEIN-RELATED"/>
    <property type="match status" value="1"/>
</dbReference>
<feature type="domain" description="Nephrocystin 3-like N-terminal" evidence="2">
    <location>
        <begin position="488"/>
        <end position="647"/>
    </location>
</feature>
<dbReference type="AlphaFoldDB" id="A0AA39NHK3"/>